<dbReference type="EC" id="3.1.4.3" evidence="2"/>
<dbReference type="InterPro" id="IPR008475">
    <property type="entry name" value="PLipase_C_C"/>
</dbReference>
<dbReference type="RefSeq" id="WP_089839185.1">
    <property type="nucleotide sequence ID" value="NZ_FOZL01000001.1"/>
</dbReference>
<dbReference type="PANTHER" id="PTHR31956:SF1">
    <property type="entry name" value="NON-SPECIFIC PHOSPHOLIPASE C1"/>
    <property type="match status" value="1"/>
</dbReference>
<dbReference type="AlphaFoldDB" id="A0A1I6MBI1"/>
<comment type="similarity">
    <text evidence="1">Belongs to the bacterial phospholipase C family.</text>
</comment>
<keyword evidence="4" id="KW-0732">Signal</keyword>
<dbReference type="PROSITE" id="PS51318">
    <property type="entry name" value="TAT"/>
    <property type="match status" value="1"/>
</dbReference>
<dbReference type="Pfam" id="PF04185">
    <property type="entry name" value="Phosphoesterase"/>
    <property type="match status" value="2"/>
</dbReference>
<proteinExistence type="inferred from homology"/>
<dbReference type="Proteomes" id="UP000199024">
    <property type="component" value="Unassembled WGS sequence"/>
</dbReference>
<evidence type="ECO:0000259" key="5">
    <source>
        <dbReference type="Pfam" id="PF05506"/>
    </source>
</evidence>
<reference evidence="6 7" key="1">
    <citation type="submission" date="2016-10" db="EMBL/GenBank/DDBJ databases">
        <authorList>
            <person name="de Groot N.N."/>
        </authorList>
    </citation>
    <scope>NUCLEOTIDE SEQUENCE [LARGE SCALE GENOMIC DNA]</scope>
    <source>
        <strain evidence="6 7">DSM 21001</strain>
    </source>
</reference>
<feature type="signal peptide" evidence="4">
    <location>
        <begin position="1"/>
        <end position="29"/>
    </location>
</feature>
<accession>A0A1I6MBI1</accession>
<dbReference type="InterPro" id="IPR017850">
    <property type="entry name" value="Alkaline_phosphatase_core_sf"/>
</dbReference>
<dbReference type="NCBIfam" id="TIGR03396">
    <property type="entry name" value="PC_PLC"/>
    <property type="match status" value="1"/>
</dbReference>
<dbReference type="OrthoDB" id="9770871at2"/>
<protein>
    <recommendedName>
        <fullName evidence="2">phospholipase C</fullName>
        <ecNumber evidence="2">3.1.4.3</ecNumber>
    </recommendedName>
</protein>
<gene>
    <name evidence="6" type="ORF">SAMN05421771_2212</name>
</gene>
<dbReference type="GO" id="GO:0016042">
    <property type="term" value="P:lipid catabolic process"/>
    <property type="evidence" value="ECO:0007669"/>
    <property type="project" value="InterPro"/>
</dbReference>
<sequence>MSSRRDFLKQSLLLSSAAAIPLSIQRAFAIAPTPGTSYLDAEHIVILMQENRSFDHTFGTLQGVRGFNDPRALRLPNGNSVFLQSNAAGETYAPWRLDINDTKATWTGSLPHSRESQVDAWNNGHHDRWLDAKRPQREYAHLPFTMGHYTRQDLPFYYALADAFTICDQNYCSASTSTTPNRLVFWTGTIRDPKSNAACIRNSEADFGTLSWTTFPERLQQAGIPWKVYQNDLSAAGGKTGEEESWLANFTDNPLEFFAQYNVHLHPKYPLALEAELASLHEKPDPKDAARIAHLQSELRRTREKFSDLPSPAQDLHRRAFASNPENQHLETVSCNEGGATEHITVPAGDVLKNFRDDVHSGNLPPISWLVAPENFSDHPSAPWYGAWYVSEIVDILTKNPEVWRKTIFILTYDENDGYFDHAPSYVAADPKRPETGGASSGIDTGSEYIHAADEIALGVDPAHARTGPIGLGFRVPMIVASPWTRGGFVNSQLFDHTSTLQLLENFVQHKYNKTVRETNISPWRRALCGDLSSVFRPYDAAPSTLPFLARDPFVASIQRARVKPTPTGYRSLSPAEIAHPTAHIPPQEPGIRPACAIPYDLHAEAVPTPDHITLILRAHAAGAPFNVYLYNTHDGMVAATYAVQSGTSVTKSIPLAQFPGGAYDIEVHAPNGFHRAFRGTPNSPKLTVSCRPTHGNLELHLQGTNLRITDNAYGTPPQTLNSSSHPIVLDLSKQHGWYDLTIQSGDTIQTLAGHIETGKPSFTDPQMGRSV</sequence>
<dbReference type="STRING" id="474950.SAMN05421771_2212"/>
<evidence type="ECO:0000256" key="2">
    <source>
        <dbReference type="ARBA" id="ARBA00012018"/>
    </source>
</evidence>
<dbReference type="Pfam" id="PF05506">
    <property type="entry name" value="PLipase_C_C"/>
    <property type="match status" value="1"/>
</dbReference>
<dbReference type="GO" id="GO:0034480">
    <property type="term" value="F:phosphatidylcholine phospholipase C activity"/>
    <property type="evidence" value="ECO:0007669"/>
    <property type="project" value="UniProtKB-EC"/>
</dbReference>
<organism evidence="6 7">
    <name type="scientific">Granulicella pectinivorans</name>
    <dbReference type="NCBI Taxonomy" id="474950"/>
    <lineage>
        <taxon>Bacteria</taxon>
        <taxon>Pseudomonadati</taxon>
        <taxon>Acidobacteriota</taxon>
        <taxon>Terriglobia</taxon>
        <taxon>Terriglobales</taxon>
        <taxon>Acidobacteriaceae</taxon>
        <taxon>Granulicella</taxon>
    </lineage>
</organism>
<evidence type="ECO:0000313" key="7">
    <source>
        <dbReference type="Proteomes" id="UP000199024"/>
    </source>
</evidence>
<keyword evidence="7" id="KW-1185">Reference proteome</keyword>
<dbReference type="PANTHER" id="PTHR31956">
    <property type="entry name" value="NON-SPECIFIC PHOSPHOLIPASE C4-RELATED"/>
    <property type="match status" value="1"/>
</dbReference>
<evidence type="ECO:0000256" key="4">
    <source>
        <dbReference type="SAM" id="SignalP"/>
    </source>
</evidence>
<evidence type="ECO:0000256" key="3">
    <source>
        <dbReference type="ARBA" id="ARBA00022801"/>
    </source>
</evidence>
<feature type="domain" description="Bacterial phospholipase C C-terminal" evidence="5">
    <location>
        <begin position="594"/>
        <end position="680"/>
    </location>
</feature>
<dbReference type="Gene3D" id="3.40.720.10">
    <property type="entry name" value="Alkaline Phosphatase, subunit A"/>
    <property type="match status" value="2"/>
</dbReference>
<dbReference type="InterPro" id="IPR017767">
    <property type="entry name" value="PC-PLC"/>
</dbReference>
<dbReference type="EMBL" id="FOZL01000001">
    <property type="protein sequence ID" value="SFS12963.1"/>
    <property type="molecule type" value="Genomic_DNA"/>
</dbReference>
<evidence type="ECO:0000313" key="6">
    <source>
        <dbReference type="EMBL" id="SFS12963.1"/>
    </source>
</evidence>
<evidence type="ECO:0000256" key="1">
    <source>
        <dbReference type="ARBA" id="ARBA00009717"/>
    </source>
</evidence>
<dbReference type="SUPFAM" id="SSF53649">
    <property type="entry name" value="Alkaline phosphatase-like"/>
    <property type="match status" value="1"/>
</dbReference>
<dbReference type="InterPro" id="IPR006311">
    <property type="entry name" value="TAT_signal"/>
</dbReference>
<name>A0A1I6MBI1_9BACT</name>
<keyword evidence="3" id="KW-0378">Hydrolase</keyword>
<dbReference type="InterPro" id="IPR007312">
    <property type="entry name" value="Phosphoesterase"/>
</dbReference>
<feature type="chain" id="PRO_5011768396" description="phospholipase C" evidence="4">
    <location>
        <begin position="30"/>
        <end position="772"/>
    </location>
</feature>